<dbReference type="CDD" id="cd07727">
    <property type="entry name" value="YmaE-like_MBL-fold"/>
    <property type="match status" value="1"/>
</dbReference>
<feature type="domain" description="Metallo-beta-lactamase" evidence="2">
    <location>
        <begin position="79"/>
        <end position="269"/>
    </location>
</feature>
<dbReference type="Pfam" id="PF13370">
    <property type="entry name" value="Fer4_13"/>
    <property type="match status" value="1"/>
</dbReference>
<accession>A0AAD5H6K9</accession>
<dbReference type="AlphaFoldDB" id="A0AAD5H6K9"/>
<reference evidence="3" key="1">
    <citation type="submission" date="2020-11" db="EMBL/GenBank/DDBJ databases">
        <title>Chlorella ohadii genome sequencing and assembly.</title>
        <authorList>
            <person name="Murik O."/>
            <person name="Treves H."/>
            <person name="Kedem I."/>
            <person name="Shotland Y."/>
            <person name="Kaplan A."/>
        </authorList>
    </citation>
    <scope>NUCLEOTIDE SEQUENCE</scope>
    <source>
        <strain evidence="3">1</strain>
    </source>
</reference>
<dbReference type="InterPro" id="IPR001279">
    <property type="entry name" value="Metallo-B-lactamas"/>
</dbReference>
<dbReference type="InterPro" id="IPR036866">
    <property type="entry name" value="RibonucZ/Hydroxyglut_hydro"/>
</dbReference>
<evidence type="ECO:0000256" key="1">
    <source>
        <dbReference type="SAM" id="MobiDB-lite"/>
    </source>
</evidence>
<dbReference type="Proteomes" id="UP001205105">
    <property type="component" value="Unassembled WGS sequence"/>
</dbReference>
<evidence type="ECO:0000259" key="2">
    <source>
        <dbReference type="SMART" id="SM00849"/>
    </source>
</evidence>
<proteinExistence type="predicted"/>
<dbReference type="SUPFAM" id="SSF56281">
    <property type="entry name" value="Metallo-hydrolase/oxidoreductase"/>
    <property type="match status" value="1"/>
</dbReference>
<gene>
    <name evidence="3" type="ORF">COHA_005158</name>
</gene>
<name>A0AAD5H6K9_9CHLO</name>
<sequence length="298" mass="32264">MAPATFARVGEQSAVVAQPADEQQRQAALQALLACPTFSIHCTDRRPGELKAAQESFPLPIPGCPGVYHTGFAAEASFGATAYFIRRPQGNILVDVPRWTPLLAQRLAALGGVRWIFLTHRDDVGDHAAWAAHFGAQRIIHRLEASRRQGTDQCEVQLEGEGPWTLPEKSSSSSNQMPVSSSSSNSSSGDADAAPDVQLLFTPGHTAGCVSLLFQPHGGVLFTGDHLAYSQRLERLTIFRAYNWHSVAQQLDSVARLRQLPFLTVLPGHGRRAQFGSAQEREQQLASLLAAEGWHGSG</sequence>
<evidence type="ECO:0000313" key="4">
    <source>
        <dbReference type="Proteomes" id="UP001205105"/>
    </source>
</evidence>
<protein>
    <recommendedName>
        <fullName evidence="2">Metallo-beta-lactamase domain-containing protein</fullName>
    </recommendedName>
</protein>
<dbReference type="EMBL" id="JADXDR010000067">
    <property type="protein sequence ID" value="KAI7841192.1"/>
    <property type="molecule type" value="Genomic_DNA"/>
</dbReference>
<comment type="caution">
    <text evidence="3">The sequence shown here is derived from an EMBL/GenBank/DDBJ whole genome shotgun (WGS) entry which is preliminary data.</text>
</comment>
<feature type="region of interest" description="Disordered" evidence="1">
    <location>
        <begin position="151"/>
        <end position="192"/>
    </location>
</feature>
<evidence type="ECO:0000313" key="3">
    <source>
        <dbReference type="EMBL" id="KAI7841192.1"/>
    </source>
</evidence>
<dbReference type="Gene3D" id="3.60.15.10">
    <property type="entry name" value="Ribonuclease Z/Hydroxyacylglutathione hydrolase-like"/>
    <property type="match status" value="1"/>
</dbReference>
<dbReference type="PANTHER" id="PTHR42773:SF1">
    <property type="entry name" value="METALLO-BETA-LACTAMASE FAMILY PROTEIN"/>
    <property type="match status" value="1"/>
</dbReference>
<organism evidence="3 4">
    <name type="scientific">Chlorella ohadii</name>
    <dbReference type="NCBI Taxonomy" id="2649997"/>
    <lineage>
        <taxon>Eukaryota</taxon>
        <taxon>Viridiplantae</taxon>
        <taxon>Chlorophyta</taxon>
        <taxon>core chlorophytes</taxon>
        <taxon>Trebouxiophyceae</taxon>
        <taxon>Chlorellales</taxon>
        <taxon>Chlorellaceae</taxon>
        <taxon>Chlorella clade</taxon>
        <taxon>Chlorella</taxon>
    </lineage>
</organism>
<keyword evidence="4" id="KW-1185">Reference proteome</keyword>
<dbReference type="Pfam" id="PF00753">
    <property type="entry name" value="Lactamase_B"/>
    <property type="match status" value="1"/>
</dbReference>
<feature type="compositionally biased region" description="Low complexity" evidence="1">
    <location>
        <begin position="170"/>
        <end position="188"/>
    </location>
</feature>
<dbReference type="SMART" id="SM00849">
    <property type="entry name" value="Lactamase_B"/>
    <property type="match status" value="1"/>
</dbReference>
<dbReference type="PANTHER" id="PTHR42773">
    <property type="entry name" value="METALLO-BETA-LACTAMASE-RELATED"/>
    <property type="match status" value="1"/>
</dbReference>